<comment type="caution">
    <text evidence="3">The sequence shown here is derived from an EMBL/GenBank/DDBJ whole genome shotgun (WGS) entry which is preliminary data.</text>
</comment>
<protein>
    <submittedName>
        <fullName evidence="3">8868_t:CDS:1</fullName>
    </submittedName>
</protein>
<accession>A0A9N9FBQ4</accession>
<evidence type="ECO:0000313" key="3">
    <source>
        <dbReference type="EMBL" id="CAG8523618.1"/>
    </source>
</evidence>
<reference evidence="3" key="1">
    <citation type="submission" date="2021-06" db="EMBL/GenBank/DDBJ databases">
        <authorList>
            <person name="Kallberg Y."/>
            <person name="Tangrot J."/>
            <person name="Rosling A."/>
        </authorList>
    </citation>
    <scope>NUCLEOTIDE SEQUENCE</scope>
    <source>
        <strain evidence="3">FL966</strain>
    </source>
</reference>
<dbReference type="EMBL" id="CAJVQA010001714">
    <property type="protein sequence ID" value="CAG8523618.1"/>
    <property type="molecule type" value="Genomic_DNA"/>
</dbReference>
<proteinExistence type="predicted"/>
<sequence length="284" mass="33499">MNGIINKAYKTFSKNQITCKLTHFGRGQKYLNEARDQKSQNPESSALLYKYALNNLEIAHNNRPNSDEIKEILIRAREEYEEILKELSLSENDYSKNEPSDDLQRFIENKFFSKNYIPEKNLPLNEDDEPSNTQQLARKLRRNDISDEQKMKLCILVRKIIEKEELYRHLVDIFITKIKKSNFLYPSLLEGLSHIIRQANPKHLKPNDLVCILNILNVKFKNLHPQDKDQLIEITRTLGWLFDVMADCKVRDLKYEELCKPLYDTFKKLKSDNNQELVYLAGYA</sequence>
<name>A0A9N9FBQ4_9GLOM</name>
<evidence type="ECO:0000256" key="1">
    <source>
        <dbReference type="SAM" id="Coils"/>
    </source>
</evidence>
<feature type="domain" description="Arm-like repeat" evidence="2">
    <location>
        <begin position="163"/>
        <end position="284"/>
    </location>
</feature>
<dbReference type="Proteomes" id="UP000789759">
    <property type="component" value="Unassembled WGS sequence"/>
</dbReference>
<dbReference type="OrthoDB" id="2433323at2759"/>
<dbReference type="InterPro" id="IPR056251">
    <property type="entry name" value="Arm_rpt_dom"/>
</dbReference>
<organism evidence="3 4">
    <name type="scientific">Cetraspora pellucida</name>
    <dbReference type="NCBI Taxonomy" id="1433469"/>
    <lineage>
        <taxon>Eukaryota</taxon>
        <taxon>Fungi</taxon>
        <taxon>Fungi incertae sedis</taxon>
        <taxon>Mucoromycota</taxon>
        <taxon>Glomeromycotina</taxon>
        <taxon>Glomeromycetes</taxon>
        <taxon>Diversisporales</taxon>
        <taxon>Gigasporaceae</taxon>
        <taxon>Cetraspora</taxon>
    </lineage>
</organism>
<feature type="coiled-coil region" evidence="1">
    <location>
        <begin position="66"/>
        <end position="93"/>
    </location>
</feature>
<keyword evidence="4" id="KW-1185">Reference proteome</keyword>
<evidence type="ECO:0000313" key="4">
    <source>
        <dbReference type="Proteomes" id="UP000789759"/>
    </source>
</evidence>
<keyword evidence="1" id="KW-0175">Coiled coil</keyword>
<feature type="non-terminal residue" evidence="3">
    <location>
        <position position="1"/>
    </location>
</feature>
<dbReference type="AlphaFoldDB" id="A0A9N9FBQ4"/>
<dbReference type="Pfam" id="PF23948">
    <property type="entry name" value="ARM_5"/>
    <property type="match status" value="1"/>
</dbReference>
<gene>
    <name evidence="3" type="ORF">CPELLU_LOCUS3508</name>
</gene>
<evidence type="ECO:0000259" key="2">
    <source>
        <dbReference type="Pfam" id="PF23948"/>
    </source>
</evidence>